<dbReference type="Gene3D" id="3.40.1260.10">
    <property type="entry name" value="DsrEFH-like"/>
    <property type="match status" value="1"/>
</dbReference>
<dbReference type="EMBL" id="JBHLVX010000042">
    <property type="protein sequence ID" value="MFC0268364.1"/>
    <property type="molecule type" value="Genomic_DNA"/>
</dbReference>
<evidence type="ECO:0000313" key="3">
    <source>
        <dbReference type="Proteomes" id="UP001589814"/>
    </source>
</evidence>
<dbReference type="RefSeq" id="WP_019950234.1">
    <property type="nucleotide sequence ID" value="NZ_JBHLVX010000042.1"/>
</dbReference>
<comment type="caution">
    <text evidence="2">The sequence shown here is derived from an EMBL/GenBank/DDBJ whole genome shotgun (WGS) entry which is preliminary data.</text>
</comment>
<dbReference type="InterPro" id="IPR017462">
    <property type="entry name" value="Sulphur_relay_TusC/DsrF"/>
</dbReference>
<keyword evidence="3" id="KW-1185">Reference proteome</keyword>
<evidence type="ECO:0000256" key="1">
    <source>
        <dbReference type="ARBA" id="ARBA00005996"/>
    </source>
</evidence>
<comment type="similarity">
    <text evidence="1">Belongs to the DsrF/TusC family.</text>
</comment>
<dbReference type="SUPFAM" id="SSF75169">
    <property type="entry name" value="DsrEFH-like"/>
    <property type="match status" value="1"/>
</dbReference>
<reference evidence="2 3" key="1">
    <citation type="submission" date="2024-09" db="EMBL/GenBank/DDBJ databases">
        <authorList>
            <person name="Sun Q."/>
            <person name="Mori K."/>
        </authorList>
    </citation>
    <scope>NUCLEOTIDE SEQUENCE [LARGE SCALE GENOMIC DNA]</scope>
    <source>
        <strain evidence="2 3">CCM 7415</strain>
    </source>
</reference>
<organism evidence="2 3">
    <name type="scientific">Kushneria aurantia</name>
    <dbReference type="NCBI Taxonomy" id="504092"/>
    <lineage>
        <taxon>Bacteria</taxon>
        <taxon>Pseudomonadati</taxon>
        <taxon>Pseudomonadota</taxon>
        <taxon>Gammaproteobacteria</taxon>
        <taxon>Oceanospirillales</taxon>
        <taxon>Halomonadaceae</taxon>
        <taxon>Kushneria</taxon>
    </lineage>
</organism>
<proteinExistence type="inferred from homology"/>
<dbReference type="PANTHER" id="PTHR38780">
    <property type="entry name" value="PROTEIN TUSC"/>
    <property type="match status" value="1"/>
</dbReference>
<dbReference type="PANTHER" id="PTHR38780:SF1">
    <property type="entry name" value="PROTEIN TUSC"/>
    <property type="match status" value="1"/>
</dbReference>
<dbReference type="Proteomes" id="UP001589814">
    <property type="component" value="Unassembled WGS sequence"/>
</dbReference>
<dbReference type="InterPro" id="IPR027396">
    <property type="entry name" value="DsrEFH-like"/>
</dbReference>
<name>A0ABV6G482_9GAMM</name>
<sequence length="117" mass="12450">MSDRSMLVLIRQPPHGSSRLREGIEAALVGAALGTPPTVLFSGDGVLALLRNQHAGALEQKGTAGMIAGMTMYDIEPLYYDAVSLTERGLTPERLVEGCEAADSAVLIDRHDVVLSF</sequence>
<dbReference type="Pfam" id="PF02635">
    <property type="entry name" value="DsrE"/>
    <property type="match status" value="1"/>
</dbReference>
<evidence type="ECO:0000313" key="2">
    <source>
        <dbReference type="EMBL" id="MFC0268364.1"/>
    </source>
</evidence>
<gene>
    <name evidence="2" type="ORF">ACFFHW_10305</name>
</gene>
<accession>A0ABV6G482</accession>
<dbReference type="InterPro" id="IPR003787">
    <property type="entry name" value="Sulphur_relay_DsrE/F-like"/>
</dbReference>
<protein>
    <submittedName>
        <fullName evidence="2">DsrE family protein</fullName>
    </submittedName>
</protein>